<dbReference type="CDD" id="cd01948">
    <property type="entry name" value="EAL"/>
    <property type="match status" value="1"/>
</dbReference>
<proteinExistence type="predicted"/>
<evidence type="ECO:0000313" key="3">
    <source>
        <dbReference type="Proteomes" id="UP001166293"/>
    </source>
</evidence>
<feature type="domain" description="EAL" evidence="1">
    <location>
        <begin position="32"/>
        <end position="282"/>
    </location>
</feature>
<dbReference type="PANTHER" id="PTHR33121">
    <property type="entry name" value="CYCLIC DI-GMP PHOSPHODIESTERASE PDEF"/>
    <property type="match status" value="1"/>
</dbReference>
<dbReference type="EMBL" id="JAHRWL010000001">
    <property type="protein sequence ID" value="MBV2359025.1"/>
    <property type="molecule type" value="Genomic_DNA"/>
</dbReference>
<dbReference type="PROSITE" id="PS50883">
    <property type="entry name" value="EAL"/>
    <property type="match status" value="1"/>
</dbReference>
<dbReference type="PANTHER" id="PTHR33121:SF79">
    <property type="entry name" value="CYCLIC DI-GMP PHOSPHODIESTERASE PDED-RELATED"/>
    <property type="match status" value="1"/>
</dbReference>
<dbReference type="InterPro" id="IPR001633">
    <property type="entry name" value="EAL_dom"/>
</dbReference>
<dbReference type="InterPro" id="IPR050706">
    <property type="entry name" value="Cyclic-di-GMP_PDE-like"/>
</dbReference>
<dbReference type="SMART" id="SM00052">
    <property type="entry name" value="EAL"/>
    <property type="match status" value="1"/>
</dbReference>
<protein>
    <submittedName>
        <fullName evidence="2">EAL domain-containing protein</fullName>
    </submittedName>
</protein>
<sequence>MVATEVDVAGQRQIRRDAEAVNALDHAIRRRDADTVSMVQRAVEHREVMLAFQPVVQANRPDQVAFHEALLRVLDDTGRVIPARDFIHAVEDTELGRKLDRIALQQGIEELAQVPDLRLSINMSARSIGFQPWLRTLNRGLQEDPTIAERLILEITETSAMLVPELVVRFMADLRKKGVAFAIDDFGSGQTALRYFRDFNFDVLKIDGQFVRGIAGNADNQVLVRAMAAIAEQFDMFTVAEKVERAADAECLAALGIDCLQGYYFAAPTLSPPWQKSQARKSA</sequence>
<gene>
    <name evidence="2" type="ORF">KUH32_04495</name>
</gene>
<dbReference type="Pfam" id="PF00563">
    <property type="entry name" value="EAL"/>
    <property type="match status" value="1"/>
</dbReference>
<evidence type="ECO:0000259" key="1">
    <source>
        <dbReference type="PROSITE" id="PS50883"/>
    </source>
</evidence>
<accession>A0ABS6N680</accession>
<evidence type="ECO:0000313" key="2">
    <source>
        <dbReference type="EMBL" id="MBV2359025.1"/>
    </source>
</evidence>
<name>A0ABS6N680_9RHOB</name>
<comment type="caution">
    <text evidence="2">The sequence shown here is derived from an EMBL/GenBank/DDBJ whole genome shotgun (WGS) entry which is preliminary data.</text>
</comment>
<keyword evidence="3" id="KW-1185">Reference proteome</keyword>
<reference evidence="2" key="1">
    <citation type="submission" date="2021-06" db="EMBL/GenBank/DDBJ databases">
        <title>Thalassococcus sp. CAU 1522 isolated from sea sand, Republic of Korea.</title>
        <authorList>
            <person name="Kim W."/>
        </authorList>
    </citation>
    <scope>NUCLEOTIDE SEQUENCE</scope>
    <source>
        <strain evidence="2">CAU 1522</strain>
    </source>
</reference>
<organism evidence="2 3">
    <name type="scientific">Thalassococcus arenae</name>
    <dbReference type="NCBI Taxonomy" id="2851652"/>
    <lineage>
        <taxon>Bacteria</taxon>
        <taxon>Pseudomonadati</taxon>
        <taxon>Pseudomonadota</taxon>
        <taxon>Alphaproteobacteria</taxon>
        <taxon>Rhodobacterales</taxon>
        <taxon>Roseobacteraceae</taxon>
        <taxon>Thalassococcus</taxon>
    </lineage>
</organism>
<dbReference type="Proteomes" id="UP001166293">
    <property type="component" value="Unassembled WGS sequence"/>
</dbReference>